<comment type="caution">
    <text evidence="2">The sequence shown here is derived from an EMBL/GenBank/DDBJ whole genome shotgun (WGS) entry which is preliminary data.</text>
</comment>
<keyword evidence="1" id="KW-1133">Transmembrane helix</keyword>
<feature type="transmembrane region" description="Helical" evidence="1">
    <location>
        <begin position="146"/>
        <end position="164"/>
    </location>
</feature>
<organism evidence="2 3">
    <name type="scientific">Chitinophaga rhizophila</name>
    <dbReference type="NCBI Taxonomy" id="2866212"/>
    <lineage>
        <taxon>Bacteria</taxon>
        <taxon>Pseudomonadati</taxon>
        <taxon>Bacteroidota</taxon>
        <taxon>Chitinophagia</taxon>
        <taxon>Chitinophagales</taxon>
        <taxon>Chitinophagaceae</taxon>
        <taxon>Chitinophaga</taxon>
    </lineage>
</organism>
<evidence type="ECO:0000313" key="2">
    <source>
        <dbReference type="EMBL" id="MBW8683631.1"/>
    </source>
</evidence>
<evidence type="ECO:0000256" key="1">
    <source>
        <dbReference type="SAM" id="Phobius"/>
    </source>
</evidence>
<protein>
    <recommendedName>
        <fullName evidence="4">DUF1129 family protein</fullName>
    </recommendedName>
</protein>
<evidence type="ECO:0000313" key="3">
    <source>
        <dbReference type="Proteomes" id="UP000812961"/>
    </source>
</evidence>
<gene>
    <name evidence="2" type="ORF">K1Y79_04735</name>
</gene>
<name>A0ABS7G849_9BACT</name>
<feature type="transmembrane region" description="Helical" evidence="1">
    <location>
        <begin position="80"/>
        <end position="104"/>
    </location>
</feature>
<reference evidence="2 3" key="1">
    <citation type="submission" date="2021-08" db="EMBL/GenBank/DDBJ databases">
        <title>The genome sequence of Chitinophaga sp. B61.</title>
        <authorList>
            <person name="Zhang X."/>
        </authorList>
    </citation>
    <scope>NUCLEOTIDE SEQUENCE [LARGE SCALE GENOMIC DNA]</scope>
    <source>
        <strain evidence="2 3">B61</strain>
    </source>
</reference>
<keyword evidence="1" id="KW-0472">Membrane</keyword>
<accession>A0ABS7G849</accession>
<dbReference type="Proteomes" id="UP000812961">
    <property type="component" value="Unassembled WGS sequence"/>
</dbReference>
<proteinExistence type="predicted"/>
<keyword evidence="3" id="KW-1185">Reference proteome</keyword>
<evidence type="ECO:0008006" key="4">
    <source>
        <dbReference type="Google" id="ProtNLM"/>
    </source>
</evidence>
<feature type="transmembrane region" description="Helical" evidence="1">
    <location>
        <begin position="170"/>
        <end position="190"/>
    </location>
</feature>
<keyword evidence="1" id="KW-0812">Transmembrane</keyword>
<feature type="transmembrane region" description="Helical" evidence="1">
    <location>
        <begin position="110"/>
        <end position="134"/>
    </location>
</feature>
<dbReference type="RefSeq" id="WP_220248846.1">
    <property type="nucleotide sequence ID" value="NZ_JAICCF010000001.1"/>
</dbReference>
<dbReference type="EMBL" id="JAICCF010000001">
    <property type="protein sequence ID" value="MBW8683631.1"/>
    <property type="molecule type" value="Genomic_DNA"/>
</dbReference>
<sequence length="198" mass="22599">MTPGITEQQFNKILDFLKANAVTNPGLLQQMAENLTIEIELRTKKGADFDTAFRDACHEWEQQKSLTINRKKERQYPYPSFMSASFLNKFLLFAVAILLAGIYMQMDHLLIRKIVILSGAGLIGYIYLPLLLLHSLDEVADKARQITGFLVQFVLLHAGIAYILDWRMHAFLAVLAFLTGIVWLMVYVIIPSLKTKEH</sequence>